<organism evidence="2 3">
    <name type="scientific">Sistotremastrum niveocremeum HHB9708</name>
    <dbReference type="NCBI Taxonomy" id="1314777"/>
    <lineage>
        <taxon>Eukaryota</taxon>
        <taxon>Fungi</taxon>
        <taxon>Dikarya</taxon>
        <taxon>Basidiomycota</taxon>
        <taxon>Agaricomycotina</taxon>
        <taxon>Agaricomycetes</taxon>
        <taxon>Sistotremastrales</taxon>
        <taxon>Sistotremastraceae</taxon>
        <taxon>Sertulicium</taxon>
        <taxon>Sertulicium niveocremeum</taxon>
    </lineage>
</organism>
<dbReference type="STRING" id="1314777.A0A164R818"/>
<dbReference type="InterPro" id="IPR002925">
    <property type="entry name" value="Dienelactn_hydro"/>
</dbReference>
<dbReference type="Pfam" id="PF01738">
    <property type="entry name" value="DLH"/>
    <property type="match status" value="1"/>
</dbReference>
<dbReference type="PANTHER" id="PTHR47668:SF1">
    <property type="entry name" value="DIENELACTONE HYDROLASE DOMAIN-CONTAINING PROTEIN-RELATED"/>
    <property type="match status" value="1"/>
</dbReference>
<dbReference type="Gene3D" id="3.40.50.1820">
    <property type="entry name" value="alpha/beta hydrolase"/>
    <property type="match status" value="1"/>
</dbReference>
<reference evidence="2 3" key="1">
    <citation type="journal article" date="2016" name="Mol. Biol. Evol.">
        <title>Comparative Genomics of Early-Diverging Mushroom-Forming Fungi Provides Insights into the Origins of Lignocellulose Decay Capabilities.</title>
        <authorList>
            <person name="Nagy L.G."/>
            <person name="Riley R."/>
            <person name="Tritt A."/>
            <person name="Adam C."/>
            <person name="Daum C."/>
            <person name="Floudas D."/>
            <person name="Sun H."/>
            <person name="Yadav J.S."/>
            <person name="Pangilinan J."/>
            <person name="Larsson K.H."/>
            <person name="Matsuura K."/>
            <person name="Barry K."/>
            <person name="Labutti K."/>
            <person name="Kuo R."/>
            <person name="Ohm R.A."/>
            <person name="Bhattacharya S.S."/>
            <person name="Shirouzu T."/>
            <person name="Yoshinaga Y."/>
            <person name="Martin F.M."/>
            <person name="Grigoriev I.V."/>
            <person name="Hibbett D.S."/>
        </authorList>
    </citation>
    <scope>NUCLEOTIDE SEQUENCE [LARGE SCALE GENOMIC DNA]</scope>
    <source>
        <strain evidence="2 3">HHB9708</strain>
    </source>
</reference>
<name>A0A164R818_9AGAM</name>
<dbReference type="InterPro" id="IPR029058">
    <property type="entry name" value="AB_hydrolase_fold"/>
</dbReference>
<dbReference type="OrthoDB" id="2147163at2759"/>
<proteinExistence type="predicted"/>
<dbReference type="GO" id="GO:0016787">
    <property type="term" value="F:hydrolase activity"/>
    <property type="evidence" value="ECO:0007669"/>
    <property type="project" value="UniProtKB-KW"/>
</dbReference>
<dbReference type="PANTHER" id="PTHR47668">
    <property type="entry name" value="DIENELACTONE HYDROLASE FAMILY PROTEIN (AFU_ORTHOLOGUE AFUA_6G01940)"/>
    <property type="match status" value="1"/>
</dbReference>
<dbReference type="AlphaFoldDB" id="A0A164R818"/>
<feature type="domain" description="Dienelactone hydrolase" evidence="1">
    <location>
        <begin position="36"/>
        <end position="249"/>
    </location>
</feature>
<evidence type="ECO:0000313" key="2">
    <source>
        <dbReference type="EMBL" id="KZS90326.1"/>
    </source>
</evidence>
<sequence>MSTIHNSNAACCSIPPVQSDYTPKGSFKPYAGFKKAYITGSETSTTALVAVYDIFGFWPQTQQGADILATSLNAKVVMPDFFEPDEPFPSENFPPTTEEGKQALQAFFGGPANIGNTIPKVKKVAEQLKADGATQVGAYGFCWGAKVVTLTGTDTTFDAVASIHPAMLAAGDVDGLAVPLAIFPSKDEPVDEYEKVVKVISTKPFASKNAYKYYPTVHHGWAAARANLSDPENLKQYEDVYSRITGFFEGVWGIHKH</sequence>
<protein>
    <submittedName>
        <fullName evidence="2">Alpha/beta-hydrolase</fullName>
    </submittedName>
</protein>
<dbReference type="Proteomes" id="UP000076722">
    <property type="component" value="Unassembled WGS sequence"/>
</dbReference>
<dbReference type="SUPFAM" id="SSF53474">
    <property type="entry name" value="alpha/beta-Hydrolases"/>
    <property type="match status" value="1"/>
</dbReference>
<keyword evidence="3" id="KW-1185">Reference proteome</keyword>
<evidence type="ECO:0000313" key="3">
    <source>
        <dbReference type="Proteomes" id="UP000076722"/>
    </source>
</evidence>
<keyword evidence="2" id="KW-0378">Hydrolase</keyword>
<gene>
    <name evidence="2" type="ORF">SISNIDRAFT_488533</name>
</gene>
<accession>A0A164R818</accession>
<dbReference type="EMBL" id="KV419422">
    <property type="protein sequence ID" value="KZS90326.1"/>
    <property type="molecule type" value="Genomic_DNA"/>
</dbReference>
<evidence type="ECO:0000259" key="1">
    <source>
        <dbReference type="Pfam" id="PF01738"/>
    </source>
</evidence>